<keyword evidence="1" id="KW-1133">Transmembrane helix</keyword>
<accession>A0A224YLN7</accession>
<organism evidence="2">
    <name type="scientific">Rhipicephalus zambeziensis</name>
    <dbReference type="NCBI Taxonomy" id="60191"/>
    <lineage>
        <taxon>Eukaryota</taxon>
        <taxon>Metazoa</taxon>
        <taxon>Ecdysozoa</taxon>
        <taxon>Arthropoda</taxon>
        <taxon>Chelicerata</taxon>
        <taxon>Arachnida</taxon>
        <taxon>Acari</taxon>
        <taxon>Parasitiformes</taxon>
        <taxon>Ixodida</taxon>
        <taxon>Ixodoidea</taxon>
        <taxon>Ixodidae</taxon>
        <taxon>Rhipicephalinae</taxon>
        <taxon>Rhipicephalus</taxon>
        <taxon>Rhipicephalus</taxon>
    </lineage>
</organism>
<evidence type="ECO:0000256" key="1">
    <source>
        <dbReference type="SAM" id="Phobius"/>
    </source>
</evidence>
<keyword evidence="1" id="KW-0472">Membrane</keyword>
<name>A0A224YLN7_9ACAR</name>
<keyword evidence="1" id="KW-0812">Transmembrane</keyword>
<dbReference type="AlphaFoldDB" id="A0A224YLN7"/>
<reference evidence="2" key="1">
    <citation type="journal article" date="2017" name="Parasit. Vectors">
        <title>Sialotranscriptomics of Rhipicephalus zambeziensis reveals intricate expression profiles of secretory proteins and suggests tight temporal transcriptional regulation during blood-feeding.</title>
        <authorList>
            <person name="de Castro M.H."/>
            <person name="de Klerk D."/>
            <person name="Pienaar R."/>
            <person name="Rees D.J.G."/>
            <person name="Mans B.J."/>
        </authorList>
    </citation>
    <scope>NUCLEOTIDE SEQUENCE</scope>
    <source>
        <tissue evidence="2">Salivary glands</tissue>
    </source>
</reference>
<protein>
    <submittedName>
        <fullName evidence="2">Uncharacterized protein</fullName>
    </submittedName>
</protein>
<proteinExistence type="predicted"/>
<feature type="transmembrane region" description="Helical" evidence="1">
    <location>
        <begin position="42"/>
        <end position="64"/>
    </location>
</feature>
<evidence type="ECO:0000313" key="2">
    <source>
        <dbReference type="EMBL" id="MAA14700.1"/>
    </source>
</evidence>
<dbReference type="EMBL" id="GFPF01003554">
    <property type="protein sequence ID" value="MAA14700.1"/>
    <property type="molecule type" value="Transcribed_RNA"/>
</dbReference>
<sequence>MAALSVSKKSTTGPPGSLLLLHLVCALFPPQSFDSIYAYEYIMDAHACVGCFGGGFVALFWLFLENKPLCFPRSVRFLLRT</sequence>